<reference evidence="2" key="2">
    <citation type="submission" date="2015-01" db="EMBL/GenBank/DDBJ databases">
        <title>Evolutionary Origins and Diversification of the Mycorrhizal Mutualists.</title>
        <authorList>
            <consortium name="DOE Joint Genome Institute"/>
            <consortium name="Mycorrhizal Genomics Consortium"/>
            <person name="Kohler A."/>
            <person name="Kuo A."/>
            <person name="Nagy L.G."/>
            <person name="Floudas D."/>
            <person name="Copeland A."/>
            <person name="Barry K.W."/>
            <person name="Cichocki N."/>
            <person name="Veneault-Fourrey C."/>
            <person name="LaButti K."/>
            <person name="Lindquist E.A."/>
            <person name="Lipzen A."/>
            <person name="Lundell T."/>
            <person name="Morin E."/>
            <person name="Murat C."/>
            <person name="Riley R."/>
            <person name="Ohm R."/>
            <person name="Sun H."/>
            <person name="Tunlid A."/>
            <person name="Henrissat B."/>
            <person name="Grigoriev I.V."/>
            <person name="Hibbett D.S."/>
            <person name="Martin F."/>
        </authorList>
    </citation>
    <scope>NUCLEOTIDE SEQUENCE [LARGE SCALE GENOMIC DNA]</scope>
    <source>
        <strain evidence="2">441</strain>
    </source>
</reference>
<dbReference type="EMBL" id="KN833729">
    <property type="protein sequence ID" value="KIK23199.1"/>
    <property type="molecule type" value="Genomic_DNA"/>
</dbReference>
<name>A0A0C9ZB73_9AGAM</name>
<dbReference type="HOGENOM" id="CLU_140525_0_0_1"/>
<feature type="non-terminal residue" evidence="1">
    <location>
        <position position="1"/>
    </location>
</feature>
<dbReference type="STRING" id="765257.A0A0C9ZB73"/>
<sequence>PFDCLHFSWYNRYTTKGNNAPSDVHPYELCLGNSRTNAWQMLPYPSGDMAEYGQLFDRLTQAFQDIFVWIGSMLQVHLPKAEYEVLAQVAESLPGNAASAVELFISLVININ</sequence>
<feature type="non-terminal residue" evidence="1">
    <location>
        <position position="112"/>
    </location>
</feature>
<dbReference type="AlphaFoldDB" id="A0A0C9ZB73"/>
<proteinExistence type="predicted"/>
<keyword evidence="2" id="KW-1185">Reference proteome</keyword>
<evidence type="ECO:0000313" key="2">
    <source>
        <dbReference type="Proteomes" id="UP000054018"/>
    </source>
</evidence>
<reference evidence="1 2" key="1">
    <citation type="submission" date="2014-04" db="EMBL/GenBank/DDBJ databases">
        <authorList>
            <consortium name="DOE Joint Genome Institute"/>
            <person name="Kuo A."/>
            <person name="Kohler A."/>
            <person name="Costa M.D."/>
            <person name="Nagy L.G."/>
            <person name="Floudas D."/>
            <person name="Copeland A."/>
            <person name="Barry K.W."/>
            <person name="Cichocki N."/>
            <person name="Veneault-Fourrey C."/>
            <person name="LaButti K."/>
            <person name="Lindquist E.A."/>
            <person name="Lipzen A."/>
            <person name="Lundell T."/>
            <person name="Morin E."/>
            <person name="Murat C."/>
            <person name="Sun H."/>
            <person name="Tunlid A."/>
            <person name="Henrissat B."/>
            <person name="Grigoriev I.V."/>
            <person name="Hibbett D.S."/>
            <person name="Martin F."/>
            <person name="Nordberg H.P."/>
            <person name="Cantor M.N."/>
            <person name="Hua S.X."/>
        </authorList>
    </citation>
    <scope>NUCLEOTIDE SEQUENCE [LARGE SCALE GENOMIC DNA]</scope>
    <source>
        <strain evidence="1 2">441</strain>
    </source>
</reference>
<evidence type="ECO:0000313" key="1">
    <source>
        <dbReference type="EMBL" id="KIK23199.1"/>
    </source>
</evidence>
<dbReference type="Proteomes" id="UP000054018">
    <property type="component" value="Unassembled WGS sequence"/>
</dbReference>
<dbReference type="OrthoDB" id="2690740at2759"/>
<protein>
    <submittedName>
        <fullName evidence="1">Uncharacterized protein</fullName>
    </submittedName>
</protein>
<gene>
    <name evidence="1" type="ORF">PISMIDRAFT_32837</name>
</gene>
<accession>A0A0C9ZB73</accession>
<organism evidence="1 2">
    <name type="scientific">Pisolithus microcarpus 441</name>
    <dbReference type="NCBI Taxonomy" id="765257"/>
    <lineage>
        <taxon>Eukaryota</taxon>
        <taxon>Fungi</taxon>
        <taxon>Dikarya</taxon>
        <taxon>Basidiomycota</taxon>
        <taxon>Agaricomycotina</taxon>
        <taxon>Agaricomycetes</taxon>
        <taxon>Agaricomycetidae</taxon>
        <taxon>Boletales</taxon>
        <taxon>Sclerodermatineae</taxon>
        <taxon>Pisolithaceae</taxon>
        <taxon>Pisolithus</taxon>
    </lineage>
</organism>